<keyword evidence="2" id="KW-1185">Reference proteome</keyword>
<organism evidence="1 2">
    <name type="scientific">Acidocella aquatica</name>
    <dbReference type="NCBI Taxonomy" id="1922313"/>
    <lineage>
        <taxon>Bacteria</taxon>
        <taxon>Pseudomonadati</taxon>
        <taxon>Pseudomonadota</taxon>
        <taxon>Alphaproteobacteria</taxon>
        <taxon>Acetobacterales</taxon>
        <taxon>Acidocellaceae</taxon>
        <taxon>Acidocella</taxon>
    </lineage>
</organism>
<dbReference type="RefSeq" id="WP_284259024.1">
    <property type="nucleotide sequence ID" value="NZ_BSOS01000079.1"/>
</dbReference>
<dbReference type="PANTHER" id="PTHR11941:SF54">
    <property type="entry name" value="ENOYL-COA HYDRATASE, MITOCHONDRIAL"/>
    <property type="match status" value="1"/>
</dbReference>
<dbReference type="PANTHER" id="PTHR11941">
    <property type="entry name" value="ENOYL-COA HYDRATASE-RELATED"/>
    <property type="match status" value="1"/>
</dbReference>
<comment type="caution">
    <text evidence="1">The sequence shown here is derived from an EMBL/GenBank/DDBJ whole genome shotgun (WGS) entry which is preliminary data.</text>
</comment>
<dbReference type="CDD" id="cd06558">
    <property type="entry name" value="crotonase-like"/>
    <property type="match status" value="1"/>
</dbReference>
<dbReference type="SUPFAM" id="SSF52096">
    <property type="entry name" value="ClpP/crotonase"/>
    <property type="match status" value="1"/>
</dbReference>
<proteinExistence type="predicted"/>
<accession>A0ABQ6A6X1</accession>
<protein>
    <submittedName>
        <fullName evidence="1">Enoyl-CoA hydratase</fullName>
    </submittedName>
</protein>
<gene>
    <name evidence="1" type="primary">paaG_8</name>
    <name evidence="1" type="ORF">GCM10010909_28620</name>
</gene>
<dbReference type="Proteomes" id="UP001156641">
    <property type="component" value="Unassembled WGS sequence"/>
</dbReference>
<reference evidence="2" key="1">
    <citation type="journal article" date="2019" name="Int. J. Syst. Evol. Microbiol.">
        <title>The Global Catalogue of Microorganisms (GCM) 10K type strain sequencing project: providing services to taxonomists for standard genome sequencing and annotation.</title>
        <authorList>
            <consortium name="The Broad Institute Genomics Platform"/>
            <consortium name="The Broad Institute Genome Sequencing Center for Infectious Disease"/>
            <person name="Wu L."/>
            <person name="Ma J."/>
        </authorList>
    </citation>
    <scope>NUCLEOTIDE SEQUENCE [LARGE SCALE GENOMIC DNA]</scope>
    <source>
        <strain evidence="2">NBRC 112502</strain>
    </source>
</reference>
<dbReference type="InterPro" id="IPR029045">
    <property type="entry name" value="ClpP/crotonase-like_dom_sf"/>
</dbReference>
<dbReference type="Gene3D" id="3.90.226.10">
    <property type="entry name" value="2-enoyl-CoA Hydratase, Chain A, domain 1"/>
    <property type="match status" value="1"/>
</dbReference>
<name>A0ABQ6A6X1_9PROT</name>
<dbReference type="InterPro" id="IPR001753">
    <property type="entry name" value="Enoyl-CoA_hydra/iso"/>
</dbReference>
<evidence type="ECO:0000313" key="1">
    <source>
        <dbReference type="EMBL" id="GLR68181.1"/>
    </source>
</evidence>
<dbReference type="Pfam" id="PF00378">
    <property type="entry name" value="ECH_1"/>
    <property type="match status" value="1"/>
</dbReference>
<dbReference type="EMBL" id="BSOS01000079">
    <property type="protein sequence ID" value="GLR68181.1"/>
    <property type="molecule type" value="Genomic_DNA"/>
</dbReference>
<sequence length="245" mass="26049">MLTLNTADGMALLTMNRPAQRNAMSSELVRRMIEAFDTLDAAPEVRVVILTGAGNGFCAGSDLGGLAEMSAAQRRNFEAESGRLARLISALGKPVIAAVDGFAIGGGLTLAAACDLTVSQRDAKWSLPEVPIGLFPAWGLAAVVDRVGRPVAKRLSFGMEVLNGEEAHRLGLVDYLVETNSLARAYEIAARLAGLPAMQTGLVKEYFAHDPRDGETSDLLANRLFMRAALTGEAQAAFRKFASKK</sequence>
<evidence type="ECO:0000313" key="2">
    <source>
        <dbReference type="Proteomes" id="UP001156641"/>
    </source>
</evidence>